<dbReference type="Pfam" id="PF12729">
    <property type="entry name" value="4HB_MCP_1"/>
    <property type="match status" value="1"/>
</dbReference>
<organism evidence="18 19">
    <name type="scientific">Desulfosporosinus hippei DSM 8344</name>
    <dbReference type="NCBI Taxonomy" id="1121419"/>
    <lineage>
        <taxon>Bacteria</taxon>
        <taxon>Bacillati</taxon>
        <taxon>Bacillota</taxon>
        <taxon>Clostridia</taxon>
        <taxon>Eubacteriales</taxon>
        <taxon>Desulfitobacteriaceae</taxon>
        <taxon>Desulfosporosinus</taxon>
    </lineage>
</organism>
<comment type="function">
    <text evidence="10">May play the central regulatory role in sporulation. It may be an element of the effector pathway responsible for the activation of sporulation genes in response to nutritional stress. Spo0A may act in concert with spo0H (a sigma factor) to control the expression of some genes that are critical to the sporulation process.</text>
</comment>
<dbReference type="InterPro" id="IPR036097">
    <property type="entry name" value="HisK_dim/P_sf"/>
</dbReference>
<dbReference type="CDD" id="cd00082">
    <property type="entry name" value="HisKA"/>
    <property type="match status" value="1"/>
</dbReference>
<dbReference type="SUPFAM" id="SSF55874">
    <property type="entry name" value="ATPase domain of HSP90 chaperone/DNA topoisomerase II/histidine kinase"/>
    <property type="match status" value="1"/>
</dbReference>
<dbReference type="InterPro" id="IPR029016">
    <property type="entry name" value="GAF-like_dom_sf"/>
</dbReference>
<dbReference type="Pfam" id="PF00672">
    <property type="entry name" value="HAMP"/>
    <property type="match status" value="1"/>
</dbReference>
<dbReference type="InterPro" id="IPR003594">
    <property type="entry name" value="HATPase_dom"/>
</dbReference>
<keyword evidence="14" id="KW-1133">Transmembrane helix</keyword>
<dbReference type="CDD" id="cd17546">
    <property type="entry name" value="REC_hyHK_CKI1_RcsC-like"/>
    <property type="match status" value="1"/>
</dbReference>
<dbReference type="Gene3D" id="1.10.287.130">
    <property type="match status" value="1"/>
</dbReference>
<feature type="coiled-coil region" evidence="13">
    <location>
        <begin position="437"/>
        <end position="509"/>
    </location>
</feature>
<evidence type="ECO:0000259" key="15">
    <source>
        <dbReference type="PROSITE" id="PS50109"/>
    </source>
</evidence>
<dbReference type="GO" id="GO:0016020">
    <property type="term" value="C:membrane"/>
    <property type="evidence" value="ECO:0007669"/>
    <property type="project" value="UniProtKB-SubCell"/>
</dbReference>
<dbReference type="PROSITE" id="PS50109">
    <property type="entry name" value="HIS_KIN"/>
    <property type="match status" value="1"/>
</dbReference>
<feature type="transmembrane region" description="Helical" evidence="14">
    <location>
        <begin position="178"/>
        <end position="204"/>
    </location>
</feature>
<comment type="similarity">
    <text evidence="3">In the N-terminal section; belongs to the phytochrome family.</text>
</comment>
<dbReference type="AlphaFoldDB" id="A0A1G7SX75"/>
<evidence type="ECO:0000256" key="1">
    <source>
        <dbReference type="ARBA" id="ARBA00000085"/>
    </source>
</evidence>
<keyword evidence="7" id="KW-0808">Transferase</keyword>
<evidence type="ECO:0000256" key="5">
    <source>
        <dbReference type="ARBA" id="ARBA00018672"/>
    </source>
</evidence>
<feature type="domain" description="Histidine kinase" evidence="15">
    <location>
        <begin position="513"/>
        <end position="746"/>
    </location>
</feature>
<dbReference type="CDD" id="cd16922">
    <property type="entry name" value="HATPase_EvgS-ArcB-TorS-like"/>
    <property type="match status" value="1"/>
</dbReference>
<dbReference type="Gene3D" id="6.10.340.10">
    <property type="match status" value="1"/>
</dbReference>
<evidence type="ECO:0000256" key="9">
    <source>
        <dbReference type="ARBA" id="ARBA00023012"/>
    </source>
</evidence>
<evidence type="ECO:0000256" key="8">
    <source>
        <dbReference type="ARBA" id="ARBA00022777"/>
    </source>
</evidence>
<accession>A0A1G7SX75</accession>
<dbReference type="PRINTS" id="PR00344">
    <property type="entry name" value="BCTRLSENSOR"/>
</dbReference>
<dbReference type="PROSITE" id="PS50885">
    <property type="entry name" value="HAMP"/>
    <property type="match status" value="1"/>
</dbReference>
<dbReference type="SMART" id="SM00448">
    <property type="entry name" value="REC"/>
    <property type="match status" value="1"/>
</dbReference>
<feature type="domain" description="Response regulatory" evidence="16">
    <location>
        <begin position="805"/>
        <end position="922"/>
    </location>
</feature>
<dbReference type="Gene3D" id="3.40.50.2300">
    <property type="match status" value="1"/>
</dbReference>
<dbReference type="InterPro" id="IPR036890">
    <property type="entry name" value="HATPase_C_sf"/>
</dbReference>
<protein>
    <recommendedName>
        <fullName evidence="11">Circadian input-output histidine kinase CikA</fullName>
        <ecNumber evidence="4">2.7.13.3</ecNumber>
    </recommendedName>
    <alternativeName>
        <fullName evidence="5">Stage 0 sporulation protein A homolog</fullName>
    </alternativeName>
</protein>
<reference evidence="19" key="1">
    <citation type="submission" date="2016-10" db="EMBL/GenBank/DDBJ databases">
        <authorList>
            <person name="Varghese N."/>
            <person name="Submissions S."/>
        </authorList>
    </citation>
    <scope>NUCLEOTIDE SEQUENCE [LARGE SCALE GENOMIC DNA]</scope>
    <source>
        <strain evidence="19">DSM 8344</strain>
    </source>
</reference>
<dbReference type="SUPFAM" id="SSF55781">
    <property type="entry name" value="GAF domain-like"/>
    <property type="match status" value="1"/>
</dbReference>
<dbReference type="Pfam" id="PF00072">
    <property type="entry name" value="Response_reg"/>
    <property type="match status" value="1"/>
</dbReference>
<keyword evidence="14" id="KW-0812">Transmembrane</keyword>
<evidence type="ECO:0000256" key="7">
    <source>
        <dbReference type="ARBA" id="ARBA00022679"/>
    </source>
</evidence>
<evidence type="ECO:0000256" key="2">
    <source>
        <dbReference type="ARBA" id="ARBA00004370"/>
    </source>
</evidence>
<feature type="transmembrane region" description="Helical" evidence="14">
    <location>
        <begin position="7"/>
        <end position="30"/>
    </location>
</feature>
<keyword evidence="13" id="KW-0175">Coiled coil</keyword>
<comment type="catalytic activity">
    <reaction evidence="1">
        <text>ATP + protein L-histidine = ADP + protein N-phospho-L-histidine.</text>
        <dbReference type="EC" id="2.7.13.3"/>
    </reaction>
</comment>
<dbReference type="SMART" id="SM00387">
    <property type="entry name" value="HATPase_c"/>
    <property type="match status" value="1"/>
</dbReference>
<keyword evidence="19" id="KW-1185">Reference proteome</keyword>
<keyword evidence="6 12" id="KW-0597">Phosphoprotein</keyword>
<evidence type="ECO:0000256" key="10">
    <source>
        <dbReference type="ARBA" id="ARBA00024867"/>
    </source>
</evidence>
<evidence type="ECO:0000256" key="11">
    <source>
        <dbReference type="ARBA" id="ARBA00074306"/>
    </source>
</evidence>
<dbReference type="PROSITE" id="PS50110">
    <property type="entry name" value="RESPONSE_REGULATORY"/>
    <property type="match status" value="1"/>
</dbReference>
<dbReference type="EC" id="2.7.13.3" evidence="4"/>
<dbReference type="SMART" id="SM00304">
    <property type="entry name" value="HAMP"/>
    <property type="match status" value="1"/>
</dbReference>
<feature type="modified residue" description="4-aspartylphosphate" evidence="12">
    <location>
        <position position="855"/>
    </location>
</feature>
<dbReference type="GO" id="GO:0000155">
    <property type="term" value="F:phosphorelay sensor kinase activity"/>
    <property type="evidence" value="ECO:0007669"/>
    <property type="project" value="InterPro"/>
</dbReference>
<evidence type="ECO:0000313" key="18">
    <source>
        <dbReference type="EMBL" id="SDG27472.1"/>
    </source>
</evidence>
<dbReference type="PANTHER" id="PTHR45339">
    <property type="entry name" value="HYBRID SIGNAL TRANSDUCTION HISTIDINE KINASE J"/>
    <property type="match status" value="1"/>
</dbReference>
<proteinExistence type="inferred from homology"/>
<keyword evidence="9" id="KW-0902">Two-component regulatory system</keyword>
<dbReference type="RefSeq" id="WP_092329184.1">
    <property type="nucleotide sequence ID" value="NZ_FNCP01000002.1"/>
</dbReference>
<dbReference type="InterPro" id="IPR003660">
    <property type="entry name" value="HAMP_dom"/>
</dbReference>
<evidence type="ECO:0000313" key="19">
    <source>
        <dbReference type="Proteomes" id="UP000198656"/>
    </source>
</evidence>
<dbReference type="InterPro" id="IPR011006">
    <property type="entry name" value="CheY-like_superfamily"/>
</dbReference>
<evidence type="ECO:0000259" key="17">
    <source>
        <dbReference type="PROSITE" id="PS50885"/>
    </source>
</evidence>
<keyword evidence="8 18" id="KW-0418">Kinase</keyword>
<dbReference type="SUPFAM" id="SSF52172">
    <property type="entry name" value="CheY-like"/>
    <property type="match status" value="1"/>
</dbReference>
<dbReference type="InterPro" id="IPR024478">
    <property type="entry name" value="HlyB_4HB_MCP"/>
</dbReference>
<evidence type="ECO:0000256" key="12">
    <source>
        <dbReference type="PROSITE-ProRule" id="PRU00169"/>
    </source>
</evidence>
<dbReference type="FunFam" id="3.30.565.10:FF:000010">
    <property type="entry name" value="Sensor histidine kinase RcsC"/>
    <property type="match status" value="1"/>
</dbReference>
<comment type="subcellular location">
    <subcellularLocation>
        <location evidence="2">Membrane</location>
    </subcellularLocation>
</comment>
<evidence type="ECO:0000256" key="13">
    <source>
        <dbReference type="SAM" id="Coils"/>
    </source>
</evidence>
<evidence type="ECO:0000259" key="16">
    <source>
        <dbReference type="PROSITE" id="PS50110"/>
    </source>
</evidence>
<dbReference type="InterPro" id="IPR001789">
    <property type="entry name" value="Sig_transdc_resp-reg_receiver"/>
</dbReference>
<dbReference type="Pfam" id="PF02518">
    <property type="entry name" value="HATPase_c"/>
    <property type="match status" value="1"/>
</dbReference>
<dbReference type="PANTHER" id="PTHR45339:SF1">
    <property type="entry name" value="HYBRID SIGNAL TRANSDUCTION HISTIDINE KINASE J"/>
    <property type="match status" value="1"/>
</dbReference>
<dbReference type="Pfam" id="PF00512">
    <property type="entry name" value="HisKA"/>
    <property type="match status" value="1"/>
</dbReference>
<dbReference type="EMBL" id="FNCP01000002">
    <property type="protein sequence ID" value="SDG27472.1"/>
    <property type="molecule type" value="Genomic_DNA"/>
</dbReference>
<dbReference type="Gene3D" id="3.30.565.10">
    <property type="entry name" value="Histidine kinase-like ATPase, C-terminal domain"/>
    <property type="match status" value="1"/>
</dbReference>
<dbReference type="STRING" id="1121419.SAMN05443529_10210"/>
<dbReference type="Proteomes" id="UP000198656">
    <property type="component" value="Unassembled WGS sequence"/>
</dbReference>
<feature type="domain" description="HAMP" evidence="17">
    <location>
        <begin position="206"/>
        <end position="261"/>
    </location>
</feature>
<sequence>MKLKSKLSLGFASVLLIVAVFFGISIYSIAQVNNRIEKNQQDRYQKIKYCKTIEDELNNISRYLRDLAFLDVDYNYYQKIESIHTSRKEIEIALNLLEDTAIRDETKNLLRQIKAENLVYIELQEKIIALATSGQEEKYEQAINDGAFERGQIFKYVEELDRLEDKSMNELLQSSSGVYNYALISFFISLLLTILVGTGITVWITRKVTRDIRYITDIMNRFPSIRDHVNLPRIDIRSNDEVGEIAASFNEMAGFLEEHARQEKEFISKIQDRDWLKTEVLEITTLCQGLQDMKTLANLIITKVTPMIQGSYGVFYVLERQGDKEFLKKQAVYAESSHDPAREIIPIGEGLAGQSALENRTIILDKVPEDYIKISSGLGETFPKMIIILPLTFKEQVLAVIELASHQSYTAIQLELLEFISKYIGTTINRVQNRMEIERLLGESQVLTEELQSQSEELQLQQEELKTFNENLEEQYSESEKRATELEALKEAFEEKARQLEESSNYKSEFLSNISHELRTPLNSLLILSQMLIENKEGNLTSNQIEYAKTIFSSGNELLILINDILDLSKIESGKITLHPEVVKLADMLDHVRQYFLPMASQKDLEFIVEMDKNLPMTICIDEHKLLQILKNLLSNAFKFTDKGRVSLRISNAAEHVVMNNGIGKDVEWVLAFSVIDTGIGMPKSKHEIVFEAFQQANGSTARKYGGTGLGLTISRKLAGILGGFIDIDSVEGQGSTFTLYLPGHPAQREVFIKPFSEVAATRFVDSDDSSAPGVKRVEDNSDSIYQADDAQQIENRNVSLEGKKILVVDDDMRNVFALTTALENHKIKAVFAENGREAIEVLYENPDTDLLLMDIMMPEMDGYEAIQRIRQIPEYANLPIIALTAKAMKNDREKCIDAGASDYISKPVNLEQLFTLIKIWLYR</sequence>
<evidence type="ECO:0000256" key="4">
    <source>
        <dbReference type="ARBA" id="ARBA00012438"/>
    </source>
</evidence>
<evidence type="ECO:0000256" key="14">
    <source>
        <dbReference type="SAM" id="Phobius"/>
    </source>
</evidence>
<dbReference type="OrthoDB" id="9809348at2"/>
<dbReference type="Gene3D" id="3.30.450.40">
    <property type="match status" value="1"/>
</dbReference>
<evidence type="ECO:0000256" key="6">
    <source>
        <dbReference type="ARBA" id="ARBA00022553"/>
    </source>
</evidence>
<dbReference type="InterPro" id="IPR003018">
    <property type="entry name" value="GAF"/>
</dbReference>
<dbReference type="CDD" id="cd06225">
    <property type="entry name" value="HAMP"/>
    <property type="match status" value="1"/>
</dbReference>
<dbReference type="InterPro" id="IPR003661">
    <property type="entry name" value="HisK_dim/P_dom"/>
</dbReference>
<dbReference type="SUPFAM" id="SSF47384">
    <property type="entry name" value="Homodimeric domain of signal transducing histidine kinase"/>
    <property type="match status" value="1"/>
</dbReference>
<evidence type="ECO:0000256" key="3">
    <source>
        <dbReference type="ARBA" id="ARBA00006402"/>
    </source>
</evidence>
<gene>
    <name evidence="18" type="ORF">SAMN05443529_10210</name>
</gene>
<dbReference type="InterPro" id="IPR004358">
    <property type="entry name" value="Sig_transdc_His_kin-like_C"/>
</dbReference>
<dbReference type="SMART" id="SM00388">
    <property type="entry name" value="HisKA"/>
    <property type="match status" value="1"/>
</dbReference>
<dbReference type="InterPro" id="IPR005467">
    <property type="entry name" value="His_kinase_dom"/>
</dbReference>
<dbReference type="Pfam" id="PF13185">
    <property type="entry name" value="GAF_2"/>
    <property type="match status" value="1"/>
</dbReference>
<name>A0A1G7SX75_9FIRM</name>
<keyword evidence="14" id="KW-0472">Membrane</keyword>